<feature type="chain" id="PRO_5015595985" description="Ribulose-5-phosphate 4-epimerase and related epimerases and aldolases" evidence="3">
    <location>
        <begin position="31"/>
        <end position="318"/>
    </location>
</feature>
<feature type="signal peptide" evidence="3">
    <location>
        <begin position="1"/>
        <end position="30"/>
    </location>
</feature>
<dbReference type="Proteomes" id="UP000239990">
    <property type="component" value="Unassembled WGS sequence"/>
</dbReference>
<dbReference type="RefSeq" id="WP_104145652.1">
    <property type="nucleotide sequence ID" value="NZ_PREU01000018.1"/>
</dbReference>
<dbReference type="PANTHER" id="PTHR46224:SF64">
    <property type="entry name" value="IQ MOTIF AND ANKYRIN REPEAT DOMAIN-CONTAINING PROTEIN 1"/>
    <property type="match status" value="1"/>
</dbReference>
<dbReference type="Gene3D" id="1.25.40.20">
    <property type="entry name" value="Ankyrin repeat-containing domain"/>
    <property type="match status" value="1"/>
</dbReference>
<evidence type="ECO:0000313" key="5">
    <source>
        <dbReference type="Proteomes" id="UP000239990"/>
    </source>
</evidence>
<dbReference type="InterPro" id="IPR002110">
    <property type="entry name" value="Ankyrin_rpt"/>
</dbReference>
<dbReference type="PROSITE" id="PS50088">
    <property type="entry name" value="ANK_REPEAT"/>
    <property type="match status" value="3"/>
</dbReference>
<proteinExistence type="predicted"/>
<feature type="repeat" description="ANK" evidence="1">
    <location>
        <begin position="167"/>
        <end position="199"/>
    </location>
</feature>
<dbReference type="OrthoDB" id="198309at2"/>
<dbReference type="AlphaFoldDB" id="A0A2S5GJB0"/>
<keyword evidence="3" id="KW-0732">Signal</keyword>
<dbReference type="SUPFAM" id="SSF48403">
    <property type="entry name" value="Ankyrin repeat"/>
    <property type="match status" value="1"/>
</dbReference>
<comment type="caution">
    <text evidence="4">The sequence shown here is derived from an EMBL/GenBank/DDBJ whole genome shotgun (WGS) entry which is preliminary data.</text>
</comment>
<evidence type="ECO:0000256" key="1">
    <source>
        <dbReference type="PROSITE-ProRule" id="PRU00023"/>
    </source>
</evidence>
<evidence type="ECO:0008006" key="6">
    <source>
        <dbReference type="Google" id="ProtNLM"/>
    </source>
</evidence>
<dbReference type="SMART" id="SM00248">
    <property type="entry name" value="ANK"/>
    <property type="match status" value="4"/>
</dbReference>
<dbReference type="EMBL" id="PREU01000018">
    <property type="protein sequence ID" value="PPA73004.1"/>
    <property type="molecule type" value="Genomic_DNA"/>
</dbReference>
<feature type="compositionally biased region" description="Low complexity" evidence="2">
    <location>
        <begin position="236"/>
        <end position="302"/>
    </location>
</feature>
<feature type="repeat" description="ANK" evidence="1">
    <location>
        <begin position="104"/>
        <end position="132"/>
    </location>
</feature>
<dbReference type="PRINTS" id="PR01415">
    <property type="entry name" value="ANKYRIN"/>
</dbReference>
<gene>
    <name evidence="4" type="ORF">C4E15_27835</name>
</gene>
<dbReference type="InterPro" id="IPR036770">
    <property type="entry name" value="Ankyrin_rpt-contain_sf"/>
</dbReference>
<sequence>MTARTPTFRPVLSQCRGALLALAIAFGACAAPVAHAANPGDWWVYVANDYPDDVKDLLAQGADPNVRYQNGQPALMRAVVDGAWKVFDVIAADKRTDVNAENPAGETPLMYLAIAGQTERAKKLIARGAQVNRLGWTPLHYAASKGQMEMARMLLGKKAMVNAPAPGGETPLMMAALGGNREMVDLLIKAGADVTTRDLKSQSAADWARNGKSAAVATYLTTKVAQADEAKRARRAASPAPVEADAATGADAAAQGSAQGAAQPAVETSGASMGVAPGAAPAAGAPAPAGSASAPAAAPSVGGVSGVKLNNYDTPAAP</sequence>
<dbReference type="PROSITE" id="PS51257">
    <property type="entry name" value="PROKAR_LIPOPROTEIN"/>
    <property type="match status" value="1"/>
</dbReference>
<evidence type="ECO:0000256" key="3">
    <source>
        <dbReference type="SAM" id="SignalP"/>
    </source>
</evidence>
<feature type="repeat" description="ANK" evidence="1">
    <location>
        <begin position="134"/>
        <end position="166"/>
    </location>
</feature>
<dbReference type="Pfam" id="PF12796">
    <property type="entry name" value="Ank_2"/>
    <property type="match status" value="2"/>
</dbReference>
<dbReference type="PROSITE" id="PS50297">
    <property type="entry name" value="ANK_REP_REGION"/>
    <property type="match status" value="3"/>
</dbReference>
<keyword evidence="1" id="KW-0040">ANK repeat</keyword>
<reference evidence="4 5" key="1">
    <citation type="submission" date="2018-02" db="EMBL/GenBank/DDBJ databases">
        <title>Draft Genome of Achromobacter spanius stain 6.</title>
        <authorList>
            <person name="Gunasekera T.S."/>
            <person name="Radwan O."/>
            <person name="Ruiz O.N."/>
        </authorList>
    </citation>
    <scope>NUCLEOTIDE SEQUENCE [LARGE SCALE GENOMIC DNA]</scope>
    <source>
        <strain evidence="4 5">6</strain>
    </source>
</reference>
<organism evidence="4 5">
    <name type="scientific">Achromobacter spanius</name>
    <dbReference type="NCBI Taxonomy" id="217203"/>
    <lineage>
        <taxon>Bacteria</taxon>
        <taxon>Pseudomonadati</taxon>
        <taxon>Pseudomonadota</taxon>
        <taxon>Betaproteobacteria</taxon>
        <taxon>Burkholderiales</taxon>
        <taxon>Alcaligenaceae</taxon>
        <taxon>Achromobacter</taxon>
    </lineage>
</organism>
<evidence type="ECO:0000256" key="2">
    <source>
        <dbReference type="SAM" id="MobiDB-lite"/>
    </source>
</evidence>
<feature type="region of interest" description="Disordered" evidence="2">
    <location>
        <begin position="227"/>
        <end position="318"/>
    </location>
</feature>
<evidence type="ECO:0000313" key="4">
    <source>
        <dbReference type="EMBL" id="PPA73004.1"/>
    </source>
</evidence>
<dbReference type="InterPro" id="IPR051616">
    <property type="entry name" value="Cul2-RING_E3_ligase_SR"/>
</dbReference>
<accession>A0A2S5GJB0</accession>
<name>A0A2S5GJB0_9BURK</name>
<protein>
    <recommendedName>
        <fullName evidence="6">Ribulose-5-phosphate 4-epimerase and related epimerases and aldolases</fullName>
    </recommendedName>
</protein>
<dbReference type="PANTHER" id="PTHR46224">
    <property type="entry name" value="ANKYRIN REPEAT FAMILY PROTEIN"/>
    <property type="match status" value="1"/>
</dbReference>